<evidence type="ECO:0000313" key="1">
    <source>
        <dbReference type="EMBL" id="CEI60277.1"/>
    </source>
</evidence>
<protein>
    <submittedName>
        <fullName evidence="1">Uncharacterized protein</fullName>
    </submittedName>
</protein>
<sequence length="38" mass="4489">MARRRTSRRLRHSSDKKMLCMCISVVYLPAPQFGQAFF</sequence>
<evidence type="ECO:0000313" key="2">
    <source>
        <dbReference type="Proteomes" id="UP000245910"/>
    </source>
</evidence>
<organism evidence="1 2">
    <name type="scientific">Fusarium venenatum</name>
    <dbReference type="NCBI Taxonomy" id="56646"/>
    <lineage>
        <taxon>Eukaryota</taxon>
        <taxon>Fungi</taxon>
        <taxon>Dikarya</taxon>
        <taxon>Ascomycota</taxon>
        <taxon>Pezizomycotina</taxon>
        <taxon>Sordariomycetes</taxon>
        <taxon>Hypocreomycetidae</taxon>
        <taxon>Hypocreales</taxon>
        <taxon>Nectriaceae</taxon>
        <taxon>Fusarium</taxon>
    </lineage>
</organism>
<name>A0A2L2T7X5_9HYPO</name>
<reference evidence="2" key="1">
    <citation type="submission" date="2014-10" db="EMBL/GenBank/DDBJ databases">
        <authorList>
            <person name="King R."/>
        </authorList>
    </citation>
    <scope>NUCLEOTIDE SEQUENCE [LARGE SCALE GENOMIC DNA]</scope>
    <source>
        <strain evidence="2">A3/5</strain>
    </source>
</reference>
<dbReference type="AlphaFoldDB" id="A0A2L2T7X5"/>
<dbReference type="EMBL" id="LN649230">
    <property type="protein sequence ID" value="CEI60277.1"/>
    <property type="molecule type" value="Genomic_DNA"/>
</dbReference>
<accession>A0A2L2T7X5</accession>
<dbReference type="Proteomes" id="UP000245910">
    <property type="component" value="Chromosome II"/>
</dbReference>
<keyword evidence="2" id="KW-1185">Reference proteome</keyword>
<proteinExistence type="predicted"/>